<evidence type="ECO:0000313" key="5">
    <source>
        <dbReference type="EMBL" id="GLB43600.1"/>
    </source>
</evidence>
<dbReference type="InterPro" id="IPR011009">
    <property type="entry name" value="Kinase-like_dom_sf"/>
</dbReference>
<evidence type="ECO:0000256" key="1">
    <source>
        <dbReference type="ARBA" id="ARBA00022741"/>
    </source>
</evidence>
<dbReference type="Gene3D" id="1.10.510.10">
    <property type="entry name" value="Transferase(Phosphotransferase) domain 1"/>
    <property type="match status" value="1"/>
</dbReference>
<dbReference type="EMBL" id="BRPK01000014">
    <property type="protein sequence ID" value="GLB43600.1"/>
    <property type="molecule type" value="Genomic_DNA"/>
</dbReference>
<proteinExistence type="predicted"/>
<dbReference type="Gene3D" id="1.10.10.60">
    <property type="entry name" value="Homeodomain-like"/>
    <property type="match status" value="1"/>
</dbReference>
<dbReference type="InterPro" id="IPR056302">
    <property type="entry name" value="CHD1-2/Hrp3_HTH"/>
</dbReference>
<comment type="caution">
    <text evidence="5">The sequence shown here is derived from an EMBL/GenBank/DDBJ whole genome shotgun (WGS) entry which is preliminary data.</text>
</comment>
<evidence type="ECO:0000313" key="6">
    <source>
        <dbReference type="Proteomes" id="UP001063166"/>
    </source>
</evidence>
<reference evidence="5" key="1">
    <citation type="submission" date="2022-07" db="EMBL/GenBank/DDBJ databases">
        <title>The genome of Lyophyllum shimeji provides insight into the initial evolution of ectomycorrhizal fungal genome.</title>
        <authorList>
            <person name="Kobayashi Y."/>
            <person name="Shibata T."/>
            <person name="Hirakawa H."/>
            <person name="Shigenobu S."/>
            <person name="Nishiyama T."/>
            <person name="Yamada A."/>
            <person name="Hasebe M."/>
            <person name="Kawaguchi M."/>
        </authorList>
    </citation>
    <scope>NUCLEOTIDE SEQUENCE</scope>
    <source>
        <strain evidence="5">AT787</strain>
    </source>
</reference>
<dbReference type="SUPFAM" id="SSF56112">
    <property type="entry name" value="Protein kinase-like (PK-like)"/>
    <property type="match status" value="1"/>
</dbReference>
<keyword evidence="1" id="KW-0547">Nucleotide-binding</keyword>
<protein>
    <recommendedName>
        <fullName evidence="4">Protein kinase domain-containing protein</fullName>
    </recommendedName>
</protein>
<dbReference type="GO" id="GO:0005524">
    <property type="term" value="F:ATP binding"/>
    <property type="evidence" value="ECO:0007669"/>
    <property type="project" value="UniProtKB-KW"/>
</dbReference>
<name>A0A9P3UTH5_LYOSH</name>
<accession>A0A9P3UTH5</accession>
<dbReference type="InterPro" id="IPR051681">
    <property type="entry name" value="Ser/Thr_Kinases-Pseudokinases"/>
</dbReference>
<organism evidence="5 6">
    <name type="scientific">Lyophyllum shimeji</name>
    <name type="common">Hon-shimeji</name>
    <name type="synonym">Tricholoma shimeji</name>
    <dbReference type="NCBI Taxonomy" id="47721"/>
    <lineage>
        <taxon>Eukaryota</taxon>
        <taxon>Fungi</taxon>
        <taxon>Dikarya</taxon>
        <taxon>Basidiomycota</taxon>
        <taxon>Agaricomycotina</taxon>
        <taxon>Agaricomycetes</taxon>
        <taxon>Agaricomycetidae</taxon>
        <taxon>Agaricales</taxon>
        <taxon>Tricholomatineae</taxon>
        <taxon>Lyophyllaceae</taxon>
        <taxon>Lyophyllum</taxon>
    </lineage>
</organism>
<dbReference type="Pfam" id="PF23588">
    <property type="entry name" value="HTH_CHD1_Hrp3"/>
    <property type="match status" value="1"/>
</dbReference>
<dbReference type="GO" id="GO:0004674">
    <property type="term" value="F:protein serine/threonine kinase activity"/>
    <property type="evidence" value="ECO:0007669"/>
    <property type="project" value="TreeGrafter"/>
</dbReference>
<evidence type="ECO:0000259" key="4">
    <source>
        <dbReference type="PROSITE" id="PS50011"/>
    </source>
</evidence>
<dbReference type="PROSITE" id="PS00108">
    <property type="entry name" value="PROTEIN_KINASE_ST"/>
    <property type="match status" value="1"/>
</dbReference>
<dbReference type="PANTHER" id="PTHR44329">
    <property type="entry name" value="SERINE/THREONINE-PROTEIN KINASE TNNI3K-RELATED"/>
    <property type="match status" value="1"/>
</dbReference>
<dbReference type="Proteomes" id="UP001063166">
    <property type="component" value="Unassembled WGS sequence"/>
</dbReference>
<evidence type="ECO:0000256" key="3">
    <source>
        <dbReference type="SAM" id="MobiDB-lite"/>
    </source>
</evidence>
<keyword evidence="6" id="KW-1185">Reference proteome</keyword>
<dbReference type="PANTHER" id="PTHR44329:SF298">
    <property type="entry name" value="MIXED LINEAGE KINASE DOMAIN-LIKE PROTEIN"/>
    <property type="match status" value="1"/>
</dbReference>
<dbReference type="InterPro" id="IPR000719">
    <property type="entry name" value="Prot_kinase_dom"/>
</dbReference>
<keyword evidence="2" id="KW-0067">ATP-binding</keyword>
<feature type="region of interest" description="Disordered" evidence="3">
    <location>
        <begin position="355"/>
        <end position="375"/>
    </location>
</feature>
<dbReference type="PROSITE" id="PS50011">
    <property type="entry name" value="PROTEIN_KINASE_DOM"/>
    <property type="match status" value="1"/>
</dbReference>
<dbReference type="AlphaFoldDB" id="A0A9P3UTH5"/>
<dbReference type="InterPro" id="IPR008271">
    <property type="entry name" value="Ser/Thr_kinase_AS"/>
</dbReference>
<dbReference type="Pfam" id="PF00069">
    <property type="entry name" value="Pkinase"/>
    <property type="match status" value="1"/>
</dbReference>
<evidence type="ECO:0000256" key="2">
    <source>
        <dbReference type="ARBA" id="ARBA00022840"/>
    </source>
</evidence>
<feature type="compositionally biased region" description="Basic and acidic residues" evidence="3">
    <location>
        <begin position="355"/>
        <end position="366"/>
    </location>
</feature>
<gene>
    <name evidence="5" type="ORF">LshimejAT787_1401120</name>
</gene>
<sequence length="408" mass="45421">MLLIGIYLYGFGDWEAVQKDPKLGLAGKLARRGDYLLNLLWEHEEGASKVTPLVARLQVLFENKEEYRQLLARRDSNAQRLLDMFQRLLDILKVPSPSFHRSLIVATQRLAAKSGLYPACYELTDVTTIGDRCESAGGFADIYKGSFQGRVVCVKTIRLDKKTQVDHLLKLCPLLLEEPSNCKPCSADVAEGLWFLHRTGIIHGDLKGANILIKESGRACIADFGISSIADRDILAWTTHSSAASKGGTVRWQAPEVFNPEGEDDIPNTVASDVYAWSCVVYEIFTEQVPFAHLQRDAAVMFKVSGGERPTRPPQSSPSWSAWGLTEDIWTLMEDCSKSGPEDRLTTDEIIEHLERTAPEDTRMGESDSTLSPAEVREITRQGLEHDELSVETLESLLDASYPLPRGL</sequence>
<dbReference type="SMART" id="SM00220">
    <property type="entry name" value="S_TKc"/>
    <property type="match status" value="1"/>
</dbReference>
<feature type="domain" description="Protein kinase" evidence="4">
    <location>
        <begin position="3"/>
        <end position="356"/>
    </location>
</feature>
<dbReference type="OrthoDB" id="4062651at2759"/>